<organism evidence="1 2">
    <name type="scientific">Crenichthys baileyi</name>
    <name type="common">White River springfish</name>
    <dbReference type="NCBI Taxonomy" id="28760"/>
    <lineage>
        <taxon>Eukaryota</taxon>
        <taxon>Metazoa</taxon>
        <taxon>Chordata</taxon>
        <taxon>Craniata</taxon>
        <taxon>Vertebrata</taxon>
        <taxon>Euteleostomi</taxon>
        <taxon>Actinopterygii</taxon>
        <taxon>Neopterygii</taxon>
        <taxon>Teleostei</taxon>
        <taxon>Neoteleostei</taxon>
        <taxon>Acanthomorphata</taxon>
        <taxon>Ovalentaria</taxon>
        <taxon>Atherinomorphae</taxon>
        <taxon>Cyprinodontiformes</taxon>
        <taxon>Goodeidae</taxon>
        <taxon>Crenichthys</taxon>
    </lineage>
</organism>
<evidence type="ECO:0000313" key="2">
    <source>
        <dbReference type="Proteomes" id="UP001311232"/>
    </source>
</evidence>
<dbReference type="AlphaFoldDB" id="A0AAV9SMI2"/>
<keyword evidence="2" id="KW-1185">Reference proteome</keyword>
<comment type="caution">
    <text evidence="1">The sequence shown here is derived from an EMBL/GenBank/DDBJ whole genome shotgun (WGS) entry which is preliminary data.</text>
</comment>
<reference evidence="1 2" key="1">
    <citation type="submission" date="2021-06" db="EMBL/GenBank/DDBJ databases">
        <authorList>
            <person name="Palmer J.M."/>
        </authorList>
    </citation>
    <scope>NUCLEOTIDE SEQUENCE [LARGE SCALE GENOMIC DNA]</scope>
    <source>
        <strain evidence="1 2">MEX-2019</strain>
        <tissue evidence="1">Muscle</tissue>
    </source>
</reference>
<dbReference type="EMBL" id="JAHHUM010000107">
    <property type="protein sequence ID" value="KAK5622520.1"/>
    <property type="molecule type" value="Genomic_DNA"/>
</dbReference>
<sequence>MRWELKGTDGGVIMMMKKKKQKNRKSQQALEHTESLSAYLPLPSSTLPTETLTHPHALTPLQSSPNSEQGLLYGNFQAAAENKLLAAPLHDNKVVRGIECKMERE</sequence>
<evidence type="ECO:0000313" key="1">
    <source>
        <dbReference type="EMBL" id="KAK5622520.1"/>
    </source>
</evidence>
<protein>
    <submittedName>
        <fullName evidence="1">Uncharacterized protein</fullName>
    </submittedName>
</protein>
<gene>
    <name evidence="1" type="ORF">CRENBAI_002119</name>
</gene>
<proteinExistence type="predicted"/>
<name>A0AAV9SMI2_9TELE</name>
<dbReference type="Proteomes" id="UP001311232">
    <property type="component" value="Unassembled WGS sequence"/>
</dbReference>
<accession>A0AAV9SMI2</accession>